<sequence>MRRPDTRLDSAAFQLTPTRTRCDLVVTANGRKEKIASGLLNPFVAHLKAAQDQIAKGGYTILLQPAPEAGDAPWFTRGTLDRFVRFVSTPEVLERVTTVESEILQLQDAIAVQTNDNNNNNNNLAVLRSAEAQNGKPAADNYGVEGSKTSYDPDGDQALVLYKPDTHPAPPTQNDAEPQEENSKVQLLRVLEARKTVLRKEQAMAFARAVAAGFDIDNLLYLISFADCFGASRLMKACTQFIDLWRQKHETGQWIEVEPETMSARSEFPPFNAAGIMFMGDKETMSVSNGDANGEDAARADYRTPQHPHGPYQSAYPPWAMHPPYPMQGMPYYPGVNPYYPPPYPPTDDPRYNHSERRPSRKHSSDSKDLENSDDESDQTGSERESSHGRKTSKKSKRSSKKKSNVIVIRNVNVRSKKYGSSESESQTGSDVASEDSDDSHTKSSKRNHKRSSSKKKGGKKIIVESEHEYKDEMSRGQDGDQGNWNAFQNFLLRDEEKTRDNDADLFASEKEPPPPPRRKESRIMDDPILLSERGSADVDERNPVSFSSANGRIRARQMMSGDELMMSGEGRGFVDGDIKEIEAGGGGYMRGAGDDFMVYGQDNSMDRGSSLDPLAEAHYRRPALEEKSVRTVADESFMIPVRSSSQDNLGAESRTAIDIDVELPTTAQKVSDAKVGGQLFYEPDELMPEREVEDVSFGYDPTMDYDSHMQIQPDTTVENADVEDSSLCVEDEEKMPGKDKKLRSSQDGKRRMDASARRLSSSKGPLTDAQKRAQNLRAYKADLQKEKKEQEAEQIKRLERLKQERQKRIAARSGASNPVSTPQQQAKAKPSPKTSPSTYKSSKFSDAEPGSSSPLRKLPARSTPGSDPQKTAKVSKLSDNNSNAVSKSTSSLAETIKKDKSGRTESSSERLKKLAEPKSNAPADHPPISKSAIADQPPRRRSMPEDVQTKKISAIIQLDQSKSAALPELKVKSPRAPAAVAKNKTAAKETKEGARGAKPHPTLESSGGKKANGKVSRITDSDDNVVVEKTVVMLEKEVVSTPPVIVPAGRIAEKETSREDGAENPSLESSEYTAIRAPPSPVILPGDVNPTIQTSKKELDSYEVDVPEYQKDELEKPTSAPMEKPYEAPFARVTSLEGSAPAYHHPLPARETEALVRVQSVRARVPEPEYVLSAEDTSEENEKPRSKEPKGFRKLLKFGRKSQASTMDSDASSVDEAPAGDGSMLKNLISQDDSAGPSSKASRSFSLLSPFRKNKVVVL</sequence>
<keyword evidence="2" id="KW-1185">Reference proteome</keyword>
<dbReference type="EnsemblPlants" id="AVESA.00010b.r2.5DG0934650.1">
    <property type="protein sequence ID" value="AVESA.00010b.r2.5DG0934650.1.CDS"/>
    <property type="gene ID" value="AVESA.00010b.r2.5DG0934650"/>
</dbReference>
<reference evidence="1" key="2">
    <citation type="submission" date="2025-09" db="UniProtKB">
        <authorList>
            <consortium name="EnsemblPlants"/>
        </authorList>
    </citation>
    <scope>IDENTIFICATION</scope>
</reference>
<protein>
    <submittedName>
        <fullName evidence="1">Uncharacterized protein</fullName>
    </submittedName>
</protein>
<organism evidence="1 2">
    <name type="scientific">Avena sativa</name>
    <name type="common">Oat</name>
    <dbReference type="NCBI Taxonomy" id="4498"/>
    <lineage>
        <taxon>Eukaryota</taxon>
        <taxon>Viridiplantae</taxon>
        <taxon>Streptophyta</taxon>
        <taxon>Embryophyta</taxon>
        <taxon>Tracheophyta</taxon>
        <taxon>Spermatophyta</taxon>
        <taxon>Magnoliopsida</taxon>
        <taxon>Liliopsida</taxon>
        <taxon>Poales</taxon>
        <taxon>Poaceae</taxon>
        <taxon>BOP clade</taxon>
        <taxon>Pooideae</taxon>
        <taxon>Poodae</taxon>
        <taxon>Poeae</taxon>
        <taxon>Poeae Chloroplast Group 1 (Aveneae type)</taxon>
        <taxon>Aveninae</taxon>
        <taxon>Avena</taxon>
    </lineage>
</organism>
<name>A0ACD5Y9D4_AVESA</name>
<evidence type="ECO:0000313" key="2">
    <source>
        <dbReference type="Proteomes" id="UP001732700"/>
    </source>
</evidence>
<dbReference type="Proteomes" id="UP001732700">
    <property type="component" value="Chromosome 5D"/>
</dbReference>
<accession>A0ACD5Y9D4</accession>
<proteinExistence type="predicted"/>
<evidence type="ECO:0000313" key="1">
    <source>
        <dbReference type="EnsemblPlants" id="AVESA.00010b.r2.5DG0934650.1.CDS"/>
    </source>
</evidence>
<reference evidence="1" key="1">
    <citation type="submission" date="2021-05" db="EMBL/GenBank/DDBJ databases">
        <authorList>
            <person name="Scholz U."/>
            <person name="Mascher M."/>
            <person name="Fiebig A."/>
        </authorList>
    </citation>
    <scope>NUCLEOTIDE SEQUENCE [LARGE SCALE GENOMIC DNA]</scope>
</reference>